<dbReference type="Proteomes" id="UP001526201">
    <property type="component" value="Unassembled WGS sequence"/>
</dbReference>
<comment type="caution">
    <text evidence="1">The sequence shown here is derived from an EMBL/GenBank/DDBJ whole genome shotgun (WGS) entry which is preliminary data.</text>
</comment>
<gene>
    <name evidence="1" type="ORF">H7J73_14645</name>
</gene>
<protein>
    <submittedName>
        <fullName evidence="1">Uncharacterized protein</fullName>
    </submittedName>
</protein>
<evidence type="ECO:0000313" key="2">
    <source>
        <dbReference type="Proteomes" id="UP001526201"/>
    </source>
</evidence>
<dbReference type="EMBL" id="JACKTY010000029">
    <property type="protein sequence ID" value="MCV7227270.1"/>
    <property type="molecule type" value="Genomic_DNA"/>
</dbReference>
<evidence type="ECO:0000313" key="1">
    <source>
        <dbReference type="EMBL" id="MCV7227270.1"/>
    </source>
</evidence>
<name>A0ABT3CCP7_9MYCO</name>
<reference evidence="1 2" key="1">
    <citation type="journal article" date="2022" name="BMC Genomics">
        <title>Comparative genome analysis of mycobacteria focusing on tRNA and non-coding RNA.</title>
        <authorList>
            <person name="Behra P.R.K."/>
            <person name="Pettersson B.M.F."/>
            <person name="Ramesh M."/>
            <person name="Das S."/>
            <person name="Dasgupta S."/>
            <person name="Kirsebom L.A."/>
        </authorList>
    </citation>
    <scope>NUCLEOTIDE SEQUENCE [LARGE SCALE GENOMIC DNA]</scope>
    <source>
        <strain evidence="1 2">DSM 44078</strain>
    </source>
</reference>
<proteinExistence type="predicted"/>
<accession>A0ABT3CCP7</accession>
<sequence length="91" mass="9377">MTCRDRALTLFAVIAAILLGVTSTVVAPRTLAATVLVVPGTGTPDPAAVADFMANAVNYYATPNAPSCQAVCTPEPITYPASLWPLIGTDQ</sequence>
<keyword evidence="2" id="KW-1185">Reference proteome</keyword>
<dbReference type="RefSeq" id="WP_264068210.1">
    <property type="nucleotide sequence ID" value="NZ_JACKTY010000029.1"/>
</dbReference>
<organism evidence="1 2">
    <name type="scientific">Mycolicibacterium komossense</name>
    <dbReference type="NCBI Taxonomy" id="1779"/>
    <lineage>
        <taxon>Bacteria</taxon>
        <taxon>Bacillati</taxon>
        <taxon>Actinomycetota</taxon>
        <taxon>Actinomycetes</taxon>
        <taxon>Mycobacteriales</taxon>
        <taxon>Mycobacteriaceae</taxon>
        <taxon>Mycolicibacterium</taxon>
    </lineage>
</organism>